<name>A0AAI8VE62_9PEZI</name>
<reference evidence="3" key="1">
    <citation type="submission" date="2023-10" db="EMBL/GenBank/DDBJ databases">
        <authorList>
            <person name="Hackl T."/>
        </authorList>
    </citation>
    <scope>NUCLEOTIDE SEQUENCE</scope>
</reference>
<sequence length="506" mass="56377">MTTLVQIRQPLQVLSMSNQPKRRRSERLAAYDEQDGDFVFTRGSKRVKTAQPDPIPEDEPAPAPAPAPAPRKGRPPKKNKDREVPPPAPAPPAQKRVSKRKSSQISVHQDEPPPPPPQRTTRRTRSSIEAPEPEPEPPKAAPPKATNGVKKSNRIKEPPQEPPQEPPLEPPEEPLDEPPELEVQLTPMDVDKTRGRDMSSGPKKIALPFSDTPVINRNKEMRRKTGGRRSSLGMRGRRASSLIDNGHNAIPHREVASAEFYKHIEATGPSEPRRMKQLLTWCGERSLAEKPPLGSLNSNAVLGARAIQDQLLKDFASRSEFSDWFAREEVPRPPAIEKPNPRNIEHEEKIVELEERMKRLTAERDTWRSLKGQQLPEIPPLFSLSEAKTDQSLPDATLLDSEEAQILASLTNSSGSTITSLIPKTQARLQALQKSLEFKVDHLADSVHKVEQRMTTASRQADMVLGLSAARLKEREERERASAGTRDMPVMEVLRSLGRILPEGGG</sequence>
<gene>
    <name evidence="3" type="ORF">KHLLAP_LOCUS3711</name>
</gene>
<dbReference type="EMBL" id="CAUWAG010000004">
    <property type="protein sequence ID" value="CAJ2503243.1"/>
    <property type="molecule type" value="Genomic_DNA"/>
</dbReference>
<dbReference type="GO" id="GO:0051301">
    <property type="term" value="P:cell division"/>
    <property type="evidence" value="ECO:0007669"/>
    <property type="project" value="InterPro"/>
</dbReference>
<evidence type="ECO:0000256" key="2">
    <source>
        <dbReference type="SAM" id="MobiDB-lite"/>
    </source>
</evidence>
<dbReference type="Pfam" id="PF08202">
    <property type="entry name" value="MIS13"/>
    <property type="match status" value="1"/>
</dbReference>
<feature type="coiled-coil region" evidence="1">
    <location>
        <begin position="343"/>
        <end position="370"/>
    </location>
</feature>
<dbReference type="Proteomes" id="UP001295740">
    <property type="component" value="Unassembled WGS sequence"/>
</dbReference>
<keyword evidence="4" id="KW-1185">Reference proteome</keyword>
<evidence type="ECO:0000313" key="3">
    <source>
        <dbReference type="EMBL" id="CAJ2503243.1"/>
    </source>
</evidence>
<dbReference type="InterPro" id="IPR013218">
    <property type="entry name" value="Dsn1/Mis13"/>
</dbReference>
<feature type="compositionally biased region" description="Acidic residues" evidence="2">
    <location>
        <begin position="170"/>
        <end position="180"/>
    </location>
</feature>
<evidence type="ECO:0000313" key="4">
    <source>
        <dbReference type="Proteomes" id="UP001295740"/>
    </source>
</evidence>
<feature type="region of interest" description="Disordered" evidence="2">
    <location>
        <begin position="15"/>
        <end position="212"/>
    </location>
</feature>
<dbReference type="AlphaFoldDB" id="A0AAI8VE62"/>
<dbReference type="GO" id="GO:0000444">
    <property type="term" value="C:MIS12/MIND type complex"/>
    <property type="evidence" value="ECO:0007669"/>
    <property type="project" value="InterPro"/>
</dbReference>
<comment type="caution">
    <text evidence="3">The sequence shown here is derived from an EMBL/GenBank/DDBJ whole genome shotgun (WGS) entry which is preliminary data.</text>
</comment>
<dbReference type="PANTHER" id="PTHR14778">
    <property type="entry name" value="KINETOCHORE-ASSOCIATED PROTEIN DSN1 HOMOLOG"/>
    <property type="match status" value="1"/>
</dbReference>
<accession>A0AAI8VE62</accession>
<dbReference type="PANTHER" id="PTHR14778:SF2">
    <property type="entry name" value="KINETOCHORE-ASSOCIATED PROTEIN DSN1 HOMOLOG"/>
    <property type="match status" value="1"/>
</dbReference>
<organism evidence="3 4">
    <name type="scientific">Anthostomella pinea</name>
    <dbReference type="NCBI Taxonomy" id="933095"/>
    <lineage>
        <taxon>Eukaryota</taxon>
        <taxon>Fungi</taxon>
        <taxon>Dikarya</taxon>
        <taxon>Ascomycota</taxon>
        <taxon>Pezizomycotina</taxon>
        <taxon>Sordariomycetes</taxon>
        <taxon>Xylariomycetidae</taxon>
        <taxon>Xylariales</taxon>
        <taxon>Xylariaceae</taxon>
        <taxon>Anthostomella</taxon>
    </lineage>
</organism>
<protein>
    <submittedName>
        <fullName evidence="3">Uu.00g106370.m01.CDS01</fullName>
    </submittedName>
</protein>
<keyword evidence="1" id="KW-0175">Coiled coil</keyword>
<evidence type="ECO:0000256" key="1">
    <source>
        <dbReference type="SAM" id="Coils"/>
    </source>
</evidence>
<proteinExistence type="predicted"/>
<dbReference type="GO" id="GO:0007059">
    <property type="term" value="P:chromosome segregation"/>
    <property type="evidence" value="ECO:0007669"/>
    <property type="project" value="InterPro"/>
</dbReference>
<feature type="compositionally biased region" description="Pro residues" evidence="2">
    <location>
        <begin position="160"/>
        <end position="169"/>
    </location>
</feature>